<evidence type="ECO:0000313" key="4">
    <source>
        <dbReference type="Proteomes" id="UP000188342"/>
    </source>
</evidence>
<protein>
    <submittedName>
        <fullName evidence="3">TolA protein</fullName>
    </submittedName>
</protein>
<dbReference type="Gene3D" id="3.10.350.10">
    <property type="entry name" value="LysM domain"/>
    <property type="match status" value="1"/>
</dbReference>
<feature type="compositionally biased region" description="Basic and acidic residues" evidence="1">
    <location>
        <begin position="90"/>
        <end position="102"/>
    </location>
</feature>
<proteinExistence type="predicted"/>
<dbReference type="STRING" id="1255658.FM114_03790"/>
<dbReference type="InterPro" id="IPR018392">
    <property type="entry name" value="LysM"/>
</dbReference>
<name>A0A1R4IUY4_9ACTN</name>
<organism evidence="3 4">
    <name type="scientific">Luteococcus japonicus LSP_Lj1</name>
    <dbReference type="NCBI Taxonomy" id="1255658"/>
    <lineage>
        <taxon>Bacteria</taxon>
        <taxon>Bacillati</taxon>
        <taxon>Actinomycetota</taxon>
        <taxon>Actinomycetes</taxon>
        <taxon>Propionibacteriales</taxon>
        <taxon>Propionibacteriaceae</taxon>
        <taxon>Luteococcus</taxon>
    </lineage>
</organism>
<evidence type="ECO:0000313" key="3">
    <source>
        <dbReference type="EMBL" id="SJN23524.1"/>
    </source>
</evidence>
<dbReference type="PANTHER" id="PTHR33734">
    <property type="entry name" value="LYSM DOMAIN-CONTAINING GPI-ANCHORED PROTEIN 2"/>
    <property type="match status" value="1"/>
</dbReference>
<dbReference type="AlphaFoldDB" id="A0A1R4IUY4"/>
<dbReference type="SMART" id="SM00257">
    <property type="entry name" value="LysM"/>
    <property type="match status" value="1"/>
</dbReference>
<dbReference type="Pfam" id="PF01476">
    <property type="entry name" value="LysM"/>
    <property type="match status" value="1"/>
</dbReference>
<feature type="compositionally biased region" description="Basic and acidic residues" evidence="1">
    <location>
        <begin position="54"/>
        <end position="76"/>
    </location>
</feature>
<dbReference type="PROSITE" id="PS51782">
    <property type="entry name" value="LYSM"/>
    <property type="match status" value="1"/>
</dbReference>
<keyword evidence="4" id="KW-1185">Reference proteome</keyword>
<feature type="compositionally biased region" description="Basic and acidic residues" evidence="1">
    <location>
        <begin position="32"/>
        <end position="41"/>
    </location>
</feature>
<evidence type="ECO:0000259" key="2">
    <source>
        <dbReference type="PROSITE" id="PS51782"/>
    </source>
</evidence>
<dbReference type="EMBL" id="FUKQ01000012">
    <property type="protein sequence ID" value="SJN23524.1"/>
    <property type="molecule type" value="Genomic_DNA"/>
</dbReference>
<gene>
    <name evidence="3" type="ORF">FM114_03790</name>
</gene>
<dbReference type="CDD" id="cd00118">
    <property type="entry name" value="LysM"/>
    <property type="match status" value="1"/>
</dbReference>
<sequence length="163" mass="17251">MGLFDEIKDELTGKHDEAADAPEVQAPIIPEEQARIDREQASNEATAAVAQTELDAKEKAEAEARAKAEAEEKAKADAAAQAKTAADQKAAAEAKADTEAKQKANAAQAAQAAQPKRTYTVKPGDTLSEIGSKFGVNYMDIARANGVKNPDLIYPGQVFTIPE</sequence>
<feature type="region of interest" description="Disordered" evidence="1">
    <location>
        <begin position="1"/>
        <end position="126"/>
    </location>
</feature>
<reference evidence="3 4" key="1">
    <citation type="submission" date="2017-02" db="EMBL/GenBank/DDBJ databases">
        <authorList>
            <person name="Peterson S.W."/>
        </authorList>
    </citation>
    <scope>NUCLEOTIDE SEQUENCE [LARGE SCALE GENOMIC DNA]</scope>
    <source>
        <strain evidence="3 4">LSP_Lj1</strain>
    </source>
</reference>
<dbReference type="RefSeq" id="WP_094763860.1">
    <property type="nucleotide sequence ID" value="NZ_FUKQ01000012.1"/>
</dbReference>
<feature type="compositionally biased region" description="Low complexity" evidence="1">
    <location>
        <begin position="103"/>
        <end position="114"/>
    </location>
</feature>
<evidence type="ECO:0000256" key="1">
    <source>
        <dbReference type="SAM" id="MobiDB-lite"/>
    </source>
</evidence>
<dbReference type="PANTHER" id="PTHR33734:SF22">
    <property type="entry name" value="MEMBRANE-BOUND LYTIC MUREIN TRANSGLYCOSYLASE D"/>
    <property type="match status" value="1"/>
</dbReference>
<feature type="compositionally biased region" description="Basic and acidic residues" evidence="1">
    <location>
        <begin position="1"/>
        <end position="18"/>
    </location>
</feature>
<dbReference type="OrthoDB" id="1404170at2"/>
<dbReference type="SUPFAM" id="SSF54106">
    <property type="entry name" value="LysM domain"/>
    <property type="match status" value="1"/>
</dbReference>
<feature type="compositionally biased region" description="Low complexity" evidence="1">
    <location>
        <begin position="77"/>
        <end position="89"/>
    </location>
</feature>
<accession>A0A1R4IUY4</accession>
<dbReference type="Proteomes" id="UP000188342">
    <property type="component" value="Unassembled WGS sequence"/>
</dbReference>
<dbReference type="InterPro" id="IPR036779">
    <property type="entry name" value="LysM_dom_sf"/>
</dbReference>
<feature type="domain" description="LysM" evidence="2">
    <location>
        <begin position="117"/>
        <end position="161"/>
    </location>
</feature>